<reference evidence="2 3" key="1">
    <citation type="submission" date="2018-11" db="EMBL/GenBank/DDBJ databases">
        <title>Genome sequencing and assembly of Anaerosphaera sp. nov., GS7-6-2.</title>
        <authorList>
            <person name="Rettenmaier R."/>
            <person name="Liebl W."/>
            <person name="Zverlov V."/>
        </authorList>
    </citation>
    <scope>NUCLEOTIDE SEQUENCE [LARGE SCALE GENOMIC DNA]</scope>
    <source>
        <strain evidence="2 3">GS7-6-2</strain>
    </source>
</reference>
<dbReference type="InterPro" id="IPR036388">
    <property type="entry name" value="WH-like_DNA-bd_sf"/>
</dbReference>
<dbReference type="OrthoDB" id="1698246at2"/>
<dbReference type="AlphaFoldDB" id="A0A437S8M2"/>
<evidence type="ECO:0000313" key="3">
    <source>
        <dbReference type="Proteomes" id="UP000288812"/>
    </source>
</evidence>
<dbReference type="RefSeq" id="WP_127723148.1">
    <property type="nucleotide sequence ID" value="NZ_RLIH01000002.1"/>
</dbReference>
<dbReference type="SUPFAM" id="SSF88659">
    <property type="entry name" value="Sigma3 and sigma4 domains of RNA polymerase sigma factors"/>
    <property type="match status" value="1"/>
</dbReference>
<evidence type="ECO:0000313" key="2">
    <source>
        <dbReference type="EMBL" id="RVU55449.1"/>
    </source>
</evidence>
<accession>A0A437S8M2</accession>
<keyword evidence="3" id="KW-1185">Reference proteome</keyword>
<sequence>MVSKKVYETYYRSKNRERYLEKRDQNRGLIYYNSFDSERGNFEEYLEDKAINIEQIVEAKLLMEELYKALDSLTEEERNLVIDLFFEEQTLREASKKRGISHVALMKRRDNILEKLNKLLKNINK</sequence>
<dbReference type="InterPro" id="IPR013324">
    <property type="entry name" value="RNA_pol_sigma_r3/r4-like"/>
</dbReference>
<evidence type="ECO:0000256" key="1">
    <source>
        <dbReference type="SAM" id="Coils"/>
    </source>
</evidence>
<organism evidence="2 3">
    <name type="scientific">Anaerosphaera multitolerans</name>
    <dbReference type="NCBI Taxonomy" id="2487351"/>
    <lineage>
        <taxon>Bacteria</taxon>
        <taxon>Bacillati</taxon>
        <taxon>Bacillota</taxon>
        <taxon>Tissierellia</taxon>
        <taxon>Tissierellales</taxon>
        <taxon>Peptoniphilaceae</taxon>
        <taxon>Anaerosphaera</taxon>
    </lineage>
</organism>
<name>A0A437S8M2_9FIRM</name>
<dbReference type="Proteomes" id="UP000288812">
    <property type="component" value="Unassembled WGS sequence"/>
</dbReference>
<feature type="coiled-coil region" evidence="1">
    <location>
        <begin position="56"/>
        <end position="83"/>
    </location>
</feature>
<keyword evidence="1" id="KW-0175">Coiled coil</keyword>
<dbReference type="EMBL" id="RLIH01000002">
    <property type="protein sequence ID" value="RVU55449.1"/>
    <property type="molecule type" value="Genomic_DNA"/>
</dbReference>
<comment type="caution">
    <text evidence="2">The sequence shown here is derived from an EMBL/GenBank/DDBJ whole genome shotgun (WGS) entry which is preliminary data.</text>
</comment>
<proteinExistence type="predicted"/>
<gene>
    <name evidence="2" type="ORF">EF514_01595</name>
</gene>
<protein>
    <submittedName>
        <fullName evidence="2">Sigma-70 family RNA polymerase sigma factor</fullName>
    </submittedName>
</protein>
<dbReference type="Gene3D" id="1.10.10.10">
    <property type="entry name" value="Winged helix-like DNA-binding domain superfamily/Winged helix DNA-binding domain"/>
    <property type="match status" value="1"/>
</dbReference>